<dbReference type="Pfam" id="PF09286">
    <property type="entry name" value="Pro-kuma_activ"/>
    <property type="match status" value="1"/>
</dbReference>
<dbReference type="eggNOG" id="ENOG502QZ4I">
    <property type="taxonomic scope" value="Eukaryota"/>
</dbReference>
<evidence type="ECO:0000256" key="5">
    <source>
        <dbReference type="ARBA" id="ARBA00022670"/>
    </source>
</evidence>
<feature type="binding site" evidence="11">
    <location>
        <position position="662"/>
    </location>
    <ligand>
        <name>Ca(2+)</name>
        <dbReference type="ChEBI" id="CHEBI:29108"/>
    </ligand>
</feature>
<evidence type="ECO:0000256" key="8">
    <source>
        <dbReference type="ARBA" id="ARBA00022825"/>
    </source>
</evidence>
<dbReference type="GO" id="GO:0008240">
    <property type="term" value="F:tripeptidyl-peptidase activity"/>
    <property type="evidence" value="ECO:0007669"/>
    <property type="project" value="TreeGrafter"/>
</dbReference>
<keyword evidence="9 11" id="KW-0106">Calcium</keyword>
<dbReference type="SUPFAM" id="SSF52743">
    <property type="entry name" value="Subtilisin-like"/>
    <property type="match status" value="1"/>
</dbReference>
<dbReference type="PANTHER" id="PTHR14218">
    <property type="entry name" value="PROTEASE S8 TRIPEPTIDYL PEPTIDASE I CLN2"/>
    <property type="match status" value="1"/>
</dbReference>
<evidence type="ECO:0000256" key="12">
    <source>
        <dbReference type="SAM" id="SignalP"/>
    </source>
</evidence>
<evidence type="ECO:0000256" key="9">
    <source>
        <dbReference type="ARBA" id="ARBA00022837"/>
    </source>
</evidence>
<dbReference type="EC" id="3.4.14.10" evidence="4"/>
<dbReference type="GO" id="GO:0005576">
    <property type="term" value="C:extracellular region"/>
    <property type="evidence" value="ECO:0007669"/>
    <property type="project" value="UniProtKB-SubCell"/>
</dbReference>
<dbReference type="OrthoDB" id="409122at2759"/>
<dbReference type="KEGG" id="glz:GLAREA_11487"/>
<dbReference type="InterPro" id="IPR030400">
    <property type="entry name" value="Sedolisin_dom"/>
</dbReference>
<feature type="domain" description="Peptidase S53" evidence="13">
    <location>
        <begin position="230"/>
        <end position="684"/>
    </location>
</feature>
<dbReference type="GO" id="GO:0006508">
    <property type="term" value="P:proteolysis"/>
    <property type="evidence" value="ECO:0007669"/>
    <property type="project" value="UniProtKB-KW"/>
</dbReference>
<reference evidence="14 15" key="1">
    <citation type="journal article" date="2013" name="BMC Genomics">
        <title>Genomics-driven discovery of the pneumocandin biosynthetic gene cluster in the fungus Glarea lozoyensis.</title>
        <authorList>
            <person name="Chen L."/>
            <person name="Yue Q."/>
            <person name="Zhang X."/>
            <person name="Xiang M."/>
            <person name="Wang C."/>
            <person name="Li S."/>
            <person name="Che Y."/>
            <person name="Ortiz-Lopez F.J."/>
            <person name="Bills G.F."/>
            <person name="Liu X."/>
            <person name="An Z."/>
        </authorList>
    </citation>
    <scope>NUCLEOTIDE SEQUENCE [LARGE SCALE GENOMIC DNA]</scope>
    <source>
        <strain evidence="15">ATCC 20868 / MF5171</strain>
    </source>
</reference>
<keyword evidence="12" id="KW-0732">Signal</keyword>
<dbReference type="GO" id="GO:0046872">
    <property type="term" value="F:metal ion binding"/>
    <property type="evidence" value="ECO:0007669"/>
    <property type="project" value="UniProtKB-UniRule"/>
</dbReference>
<comment type="catalytic activity">
    <reaction evidence="1">
        <text>Release of an N-terminal tripeptide from a polypeptide.</text>
        <dbReference type="EC" id="3.4.14.10"/>
    </reaction>
</comment>
<feature type="binding site" evidence="11">
    <location>
        <position position="664"/>
    </location>
    <ligand>
        <name>Ca(2+)</name>
        <dbReference type="ChEBI" id="CHEBI:29108"/>
    </ligand>
</feature>
<evidence type="ECO:0000256" key="11">
    <source>
        <dbReference type="PROSITE-ProRule" id="PRU01032"/>
    </source>
</evidence>
<evidence type="ECO:0000256" key="1">
    <source>
        <dbReference type="ARBA" id="ARBA00001910"/>
    </source>
</evidence>
<feature type="signal peptide" evidence="12">
    <location>
        <begin position="1"/>
        <end position="19"/>
    </location>
</feature>
<dbReference type="OMA" id="KRQCLEY"/>
<evidence type="ECO:0000256" key="3">
    <source>
        <dbReference type="ARBA" id="ARBA00004239"/>
    </source>
</evidence>
<organism evidence="14 15">
    <name type="scientific">Glarea lozoyensis (strain ATCC 20868 / MF5171)</name>
    <dbReference type="NCBI Taxonomy" id="1116229"/>
    <lineage>
        <taxon>Eukaryota</taxon>
        <taxon>Fungi</taxon>
        <taxon>Dikarya</taxon>
        <taxon>Ascomycota</taxon>
        <taxon>Pezizomycotina</taxon>
        <taxon>Leotiomycetes</taxon>
        <taxon>Helotiales</taxon>
        <taxon>Helotiaceae</taxon>
        <taxon>Glarea</taxon>
    </lineage>
</organism>
<dbReference type="InterPro" id="IPR036852">
    <property type="entry name" value="Peptidase_S8/S53_dom_sf"/>
</dbReference>
<dbReference type="PANTHER" id="PTHR14218:SF19">
    <property type="entry name" value="SERINE PROTEASE AORO, PUTATIVE (AFU_ORTHOLOGUE AFUA_6G10250)-RELATED"/>
    <property type="match status" value="1"/>
</dbReference>
<dbReference type="Gene3D" id="3.40.50.200">
    <property type="entry name" value="Peptidase S8/S53 domain"/>
    <property type="match status" value="1"/>
</dbReference>
<dbReference type="GeneID" id="19470528"/>
<keyword evidence="10" id="KW-0865">Zymogen</keyword>
<evidence type="ECO:0000313" key="15">
    <source>
        <dbReference type="Proteomes" id="UP000016922"/>
    </source>
</evidence>
<dbReference type="SUPFAM" id="SSF54897">
    <property type="entry name" value="Protease propeptides/inhibitors"/>
    <property type="match status" value="1"/>
</dbReference>
<evidence type="ECO:0000313" key="14">
    <source>
        <dbReference type="EMBL" id="EPE24906.1"/>
    </source>
</evidence>
<dbReference type="PROSITE" id="PS51695">
    <property type="entry name" value="SEDOLISIN"/>
    <property type="match status" value="1"/>
</dbReference>
<protein>
    <recommendedName>
        <fullName evidence="4">tripeptidyl-peptidase II</fullName>
        <ecNumber evidence="4">3.4.14.10</ecNumber>
    </recommendedName>
</protein>
<dbReference type="EMBL" id="KE145372">
    <property type="protein sequence ID" value="EPE24906.1"/>
    <property type="molecule type" value="Genomic_DNA"/>
</dbReference>
<sequence>MVSVKVIALLAAVCGLLDATAIPPHHEVHEKREVLHPRWTKEKRVEPRKLLPMRIGLAQNNLDKGYEHLMDVSDPSSSNFGKHWTADDVINAFRPSDETEREVRNWLIDGGIPSSRISHSENKGWFAFYATVEEAEKLLYTTYHEYKDSVTGGVMPSSDEYHLPKNIRRHIDYITPGIKLLAPVESWQKKRDSKIPQARKDIEKRILHEVLQTSPNGHYNNSDLSTCDVAITPACIAALYKIPPVSHRLPHPNNSLGIFESELQFYTQYDLDSFFTNYTSGKIPNGTHPVAANIDGGMQASDDLNYAGTECNLDLQLAYPIVYPQTLTDYEVDDYIVQSDQEDTYTFGFNTFLDALDGSYCTFAAYNETGNDPNLDQAYPDPRIGGWAGKLMCGTFKPTNVISLSYGGQESDLPISYQKRQCLEYMKLGLQGVSFLFASGDSGVSNYPGDIDGPTGCLGPNLDVFNPTWPGTCPFVTSVGATKVYPGKTVYDPESAVYDPAGHPYSVNFSSGGGFSNVYPIPKYQASAVSTFFEKHNPPYKSYSALAGDTSNITKKADIDALVGSSGGVYNRIGRGIPDIAAVGDNIAVYSGGRVRLSGGTSASAPIVSAVFNRINEERLNAGKSPIGFLNPSLYANPGMLNDITNGTNPGCGTVGFSAVKGWDPVTGLGTPNFPKMLEYYMKLP</sequence>
<comment type="subcellular location">
    <subcellularLocation>
        <location evidence="3">Secreted</location>
        <location evidence="3">Extracellular space</location>
    </subcellularLocation>
</comment>
<gene>
    <name evidence="14" type="ORF">GLAREA_11487</name>
</gene>
<dbReference type="Pfam" id="PF00082">
    <property type="entry name" value="Peptidase_S8"/>
    <property type="match status" value="1"/>
</dbReference>
<evidence type="ECO:0000256" key="4">
    <source>
        <dbReference type="ARBA" id="ARBA00012462"/>
    </source>
</evidence>
<keyword evidence="8 11" id="KW-0720">Serine protease</keyword>
<dbReference type="InterPro" id="IPR000209">
    <property type="entry name" value="Peptidase_S8/S53_dom"/>
</dbReference>
<feature type="active site" description="Charge relay system" evidence="11">
    <location>
        <position position="310"/>
    </location>
</feature>
<dbReference type="Proteomes" id="UP000016922">
    <property type="component" value="Unassembled WGS sequence"/>
</dbReference>
<evidence type="ECO:0000256" key="2">
    <source>
        <dbReference type="ARBA" id="ARBA00002451"/>
    </source>
</evidence>
<dbReference type="InterPro" id="IPR015366">
    <property type="entry name" value="S53_propep"/>
</dbReference>
<accession>S3CYK7</accession>
<dbReference type="AlphaFoldDB" id="S3CYK7"/>
<feature type="active site" description="Charge relay system" evidence="11">
    <location>
        <position position="314"/>
    </location>
</feature>
<dbReference type="SMART" id="SM00944">
    <property type="entry name" value="Pro-kuma_activ"/>
    <property type="match status" value="1"/>
</dbReference>
<keyword evidence="7 11" id="KW-0378">Hydrolase</keyword>
<dbReference type="MEROPS" id="S53.007"/>
<dbReference type="InterPro" id="IPR050819">
    <property type="entry name" value="Tripeptidyl-peptidase_I"/>
</dbReference>
<feature type="active site" description="Charge relay system" evidence="11">
    <location>
        <position position="602"/>
    </location>
</feature>
<feature type="binding site" evidence="11">
    <location>
        <position position="644"/>
    </location>
    <ligand>
        <name>Ca(2+)</name>
        <dbReference type="ChEBI" id="CHEBI:29108"/>
    </ligand>
</feature>
<evidence type="ECO:0000256" key="6">
    <source>
        <dbReference type="ARBA" id="ARBA00022723"/>
    </source>
</evidence>
<evidence type="ECO:0000256" key="7">
    <source>
        <dbReference type="ARBA" id="ARBA00022801"/>
    </source>
</evidence>
<feature type="binding site" evidence="11">
    <location>
        <position position="643"/>
    </location>
    <ligand>
        <name>Ca(2+)</name>
        <dbReference type="ChEBI" id="CHEBI:29108"/>
    </ligand>
</feature>
<dbReference type="HOGENOM" id="CLU_013783_4_0_1"/>
<dbReference type="GO" id="GO:0004252">
    <property type="term" value="F:serine-type endopeptidase activity"/>
    <property type="evidence" value="ECO:0007669"/>
    <property type="project" value="UniProtKB-UniRule"/>
</dbReference>
<feature type="chain" id="PRO_5004507907" description="tripeptidyl-peptidase II" evidence="12">
    <location>
        <begin position="20"/>
        <end position="685"/>
    </location>
</feature>
<comment type="cofactor">
    <cofactor evidence="11">
        <name>Ca(2+)</name>
        <dbReference type="ChEBI" id="CHEBI:29108"/>
    </cofactor>
    <text evidence="11">Binds 1 Ca(2+) ion per subunit.</text>
</comment>
<dbReference type="RefSeq" id="XP_008087821.1">
    <property type="nucleotide sequence ID" value="XM_008089630.1"/>
</dbReference>
<dbReference type="CDD" id="cd11377">
    <property type="entry name" value="Pro-peptidase_S53"/>
    <property type="match status" value="1"/>
</dbReference>
<evidence type="ECO:0000256" key="10">
    <source>
        <dbReference type="ARBA" id="ARBA00023145"/>
    </source>
</evidence>
<comment type="function">
    <text evidence="2">Secreted tripeptidyl-peptidase which degrades proteins at acidic pHs and is involved in virulence.</text>
</comment>
<keyword evidence="6 11" id="KW-0479">Metal-binding</keyword>
<name>S3CYK7_GLAL2</name>
<dbReference type="CDD" id="cd04056">
    <property type="entry name" value="Peptidases_S53"/>
    <property type="match status" value="1"/>
</dbReference>
<proteinExistence type="predicted"/>
<keyword evidence="15" id="KW-1185">Reference proteome</keyword>
<evidence type="ECO:0000259" key="13">
    <source>
        <dbReference type="PROSITE" id="PS51695"/>
    </source>
</evidence>
<keyword evidence="5 11" id="KW-0645">Protease</keyword>